<feature type="domain" description="MOSC" evidence="2">
    <location>
        <begin position="159"/>
        <end position="336"/>
    </location>
</feature>
<dbReference type="GO" id="GO:0003824">
    <property type="term" value="F:catalytic activity"/>
    <property type="evidence" value="ECO:0007669"/>
    <property type="project" value="InterPro"/>
</dbReference>
<protein>
    <recommendedName>
        <fullName evidence="2">MOSC domain-containing protein</fullName>
    </recommendedName>
</protein>
<keyword evidence="4" id="KW-1185">Reference proteome</keyword>
<sequence>MDNLDASTITGIAVASAIAVTTGFFFYNSDYAPDAASAQPSDDIIALRIYPIKSCRGIQVQSAKLLRTGLDLDRNWMLISAEKREFLTIRSNSQMTLIRTAVDFDNDTLTITIEGKGDWKLTIPAHPTTEWLEGNTTLRGGVIWGQETDGWEYPAATTQPLSEFLGVDARLLYKGPSPRVLRGCGAPERLGRTEATKFADMMPVLVASQASLDELNERLRSGGEEAIDIERFRPNIVIRGHKPWSEDNWKTLRIGKAAEGGSGGKVVDLDVVCRCLRCQVPNVDPDSGEKHLRQPWDQLMKYRRIDKGLKFKPSFGMLCVPKEEGVVEVGQKLDVTGTTDSHFFISPMK</sequence>
<dbReference type="GO" id="GO:0030151">
    <property type="term" value="F:molybdenum ion binding"/>
    <property type="evidence" value="ECO:0007669"/>
    <property type="project" value="InterPro"/>
</dbReference>
<dbReference type="EMBL" id="KQ964259">
    <property type="protein sequence ID" value="KXJ88108.1"/>
    <property type="molecule type" value="Genomic_DNA"/>
</dbReference>
<dbReference type="PROSITE" id="PS51340">
    <property type="entry name" value="MOSC"/>
    <property type="match status" value="1"/>
</dbReference>
<evidence type="ECO:0000313" key="3">
    <source>
        <dbReference type="EMBL" id="KXJ88108.1"/>
    </source>
</evidence>
<dbReference type="InterPro" id="IPR011037">
    <property type="entry name" value="Pyrv_Knase-like_insert_dom_sf"/>
</dbReference>
<dbReference type="AlphaFoldDB" id="A0A136ITC9"/>
<evidence type="ECO:0000259" key="2">
    <source>
        <dbReference type="PROSITE" id="PS51340"/>
    </source>
</evidence>
<dbReference type="STRING" id="196109.A0A136ITC9"/>
<keyword evidence="1" id="KW-1133">Transmembrane helix</keyword>
<dbReference type="OrthoDB" id="17255at2759"/>
<name>A0A136ITC9_9PEZI</name>
<organism evidence="3 4">
    <name type="scientific">Microdochium bolleyi</name>
    <dbReference type="NCBI Taxonomy" id="196109"/>
    <lineage>
        <taxon>Eukaryota</taxon>
        <taxon>Fungi</taxon>
        <taxon>Dikarya</taxon>
        <taxon>Ascomycota</taxon>
        <taxon>Pezizomycotina</taxon>
        <taxon>Sordariomycetes</taxon>
        <taxon>Xylariomycetidae</taxon>
        <taxon>Xylariales</taxon>
        <taxon>Microdochiaceae</taxon>
        <taxon>Microdochium</taxon>
    </lineage>
</organism>
<gene>
    <name evidence="3" type="ORF">Micbo1qcDRAFT_18690</name>
</gene>
<dbReference type="InterPro" id="IPR005303">
    <property type="entry name" value="MOCOS_middle"/>
</dbReference>
<keyword evidence="1" id="KW-0472">Membrane</keyword>
<dbReference type="Pfam" id="PF03473">
    <property type="entry name" value="MOSC"/>
    <property type="match status" value="1"/>
</dbReference>
<accession>A0A136ITC9</accession>
<proteinExistence type="predicted"/>
<dbReference type="PANTHER" id="PTHR14237:SF19">
    <property type="entry name" value="MITOCHONDRIAL AMIDOXIME REDUCING COMPONENT 1"/>
    <property type="match status" value="1"/>
</dbReference>
<dbReference type="Pfam" id="PF03476">
    <property type="entry name" value="MOSC_N"/>
    <property type="match status" value="1"/>
</dbReference>
<dbReference type="InParanoid" id="A0A136ITC9"/>
<dbReference type="GO" id="GO:0030170">
    <property type="term" value="F:pyridoxal phosphate binding"/>
    <property type="evidence" value="ECO:0007669"/>
    <property type="project" value="InterPro"/>
</dbReference>
<evidence type="ECO:0000313" key="4">
    <source>
        <dbReference type="Proteomes" id="UP000070501"/>
    </source>
</evidence>
<dbReference type="SUPFAM" id="SSF50800">
    <property type="entry name" value="PK beta-barrel domain-like"/>
    <property type="match status" value="1"/>
</dbReference>
<reference evidence="4" key="1">
    <citation type="submission" date="2016-02" db="EMBL/GenBank/DDBJ databases">
        <title>Draft genome sequence of Microdochium bolleyi, a fungal endophyte of beachgrass.</title>
        <authorList>
            <consortium name="DOE Joint Genome Institute"/>
            <person name="David A.S."/>
            <person name="May G."/>
            <person name="Haridas S."/>
            <person name="Lim J."/>
            <person name="Wang M."/>
            <person name="Labutti K."/>
            <person name="Lipzen A."/>
            <person name="Barry K."/>
            <person name="Grigoriev I.V."/>
        </authorList>
    </citation>
    <scope>NUCLEOTIDE SEQUENCE [LARGE SCALE GENOMIC DNA]</scope>
    <source>
        <strain evidence="4">J235TASD1</strain>
    </source>
</reference>
<evidence type="ECO:0000256" key="1">
    <source>
        <dbReference type="SAM" id="Phobius"/>
    </source>
</evidence>
<dbReference type="SUPFAM" id="SSF141673">
    <property type="entry name" value="MOSC N-terminal domain-like"/>
    <property type="match status" value="1"/>
</dbReference>
<dbReference type="InterPro" id="IPR005302">
    <property type="entry name" value="MoCF_Sase_C"/>
</dbReference>
<dbReference type="Proteomes" id="UP000070501">
    <property type="component" value="Unassembled WGS sequence"/>
</dbReference>
<dbReference type="PANTHER" id="PTHR14237">
    <property type="entry name" value="MOLYBDOPTERIN COFACTOR SULFURASE MOSC"/>
    <property type="match status" value="1"/>
</dbReference>
<keyword evidence="1" id="KW-0812">Transmembrane</keyword>
<feature type="transmembrane region" description="Helical" evidence="1">
    <location>
        <begin position="6"/>
        <end position="27"/>
    </location>
</feature>